<proteinExistence type="inferred from homology"/>
<feature type="binding site" evidence="17">
    <location>
        <position position="1744"/>
    </location>
    <ligand>
        <name>ATP</name>
        <dbReference type="ChEBI" id="CHEBI:30616"/>
    </ligand>
</feature>
<keyword evidence="24" id="KW-1185">Reference proteome</keyword>
<keyword evidence="3" id="KW-0963">Cytoplasm</keyword>
<evidence type="ECO:0000313" key="24">
    <source>
        <dbReference type="Proteomes" id="UP000094527"/>
    </source>
</evidence>
<feature type="domain" description="Protein kinase" evidence="20">
    <location>
        <begin position="69"/>
        <end position="422"/>
    </location>
</feature>
<dbReference type="Pfam" id="PF00069">
    <property type="entry name" value="Pkinase"/>
    <property type="match status" value="2"/>
</dbReference>
<feature type="region of interest" description="Disordered" evidence="19">
    <location>
        <begin position="599"/>
        <end position="651"/>
    </location>
</feature>
<feature type="domain" description="REM-1" evidence="22">
    <location>
        <begin position="671"/>
        <end position="747"/>
    </location>
</feature>
<feature type="compositionally biased region" description="Polar residues" evidence="19">
    <location>
        <begin position="91"/>
        <end position="101"/>
    </location>
</feature>
<evidence type="ECO:0000256" key="9">
    <source>
        <dbReference type="ARBA" id="ARBA00022777"/>
    </source>
</evidence>
<dbReference type="Gene3D" id="1.10.287.160">
    <property type="entry name" value="HR1 repeat"/>
    <property type="match status" value="2"/>
</dbReference>
<name>A0A1D2NLJ9_ORCCI</name>
<dbReference type="InterPro" id="IPR037313">
    <property type="entry name" value="PKN_HR1_1"/>
</dbReference>
<feature type="region of interest" description="Disordered" evidence="19">
    <location>
        <begin position="1648"/>
        <end position="1694"/>
    </location>
</feature>
<reference evidence="23 24" key="1">
    <citation type="journal article" date="2016" name="Genome Biol. Evol.">
        <title>Gene Family Evolution Reflects Adaptation to Soil Environmental Stressors in the Genome of the Collembolan Orchesella cincta.</title>
        <authorList>
            <person name="Faddeeva-Vakhrusheva A."/>
            <person name="Derks M.F."/>
            <person name="Anvar S.Y."/>
            <person name="Agamennone V."/>
            <person name="Suring W."/>
            <person name="Smit S."/>
            <person name="van Straalen N.M."/>
            <person name="Roelofs D."/>
        </authorList>
    </citation>
    <scope>NUCLEOTIDE SEQUENCE [LARGE SCALE GENOMIC DNA]</scope>
    <source>
        <tissue evidence="23">Mixed pool</tissue>
    </source>
</reference>
<dbReference type="Pfam" id="PF02185">
    <property type="entry name" value="HR1"/>
    <property type="match status" value="2"/>
</dbReference>
<accession>A0A1D2NLJ9</accession>
<evidence type="ECO:0000256" key="16">
    <source>
        <dbReference type="PROSITE-ProRule" id="PRU01207"/>
    </source>
</evidence>
<evidence type="ECO:0000256" key="12">
    <source>
        <dbReference type="ARBA" id="ARBA00023242"/>
    </source>
</evidence>
<dbReference type="PANTHER" id="PTHR24351">
    <property type="entry name" value="RIBOSOMAL PROTEIN S6 KINASE"/>
    <property type="match status" value="1"/>
</dbReference>
<keyword evidence="5" id="KW-0597">Phosphoprotein</keyword>
<feature type="region of interest" description="Disordered" evidence="19">
    <location>
        <begin position="1278"/>
        <end position="1343"/>
    </location>
</feature>
<keyword evidence="6" id="KW-0808">Transferase</keyword>
<feature type="compositionally biased region" description="Polar residues" evidence="19">
    <location>
        <begin position="108"/>
        <end position="124"/>
    </location>
</feature>
<dbReference type="OrthoDB" id="63267at2759"/>
<feature type="compositionally biased region" description="Pro residues" evidence="19">
    <location>
        <begin position="1681"/>
        <end position="1690"/>
    </location>
</feature>
<feature type="domain" description="REM-1" evidence="22">
    <location>
        <begin position="756"/>
        <end position="841"/>
    </location>
</feature>
<evidence type="ECO:0000256" key="1">
    <source>
        <dbReference type="ARBA" id="ARBA00004123"/>
    </source>
</evidence>
<evidence type="ECO:0000256" key="19">
    <source>
        <dbReference type="SAM" id="MobiDB-lite"/>
    </source>
</evidence>
<feature type="compositionally biased region" description="Polar residues" evidence="19">
    <location>
        <begin position="1278"/>
        <end position="1294"/>
    </location>
</feature>
<evidence type="ECO:0000256" key="18">
    <source>
        <dbReference type="SAM" id="Coils"/>
    </source>
</evidence>
<dbReference type="PROSITE" id="PS50011">
    <property type="entry name" value="PROTEIN_KINASE_DOM"/>
    <property type="match status" value="2"/>
</dbReference>
<dbReference type="InterPro" id="IPR017892">
    <property type="entry name" value="Pkinase_C"/>
</dbReference>
<evidence type="ECO:0000259" key="22">
    <source>
        <dbReference type="PROSITE" id="PS51860"/>
    </source>
</evidence>
<evidence type="ECO:0000256" key="14">
    <source>
        <dbReference type="ARBA" id="ARBA00047272"/>
    </source>
</evidence>
<feature type="region of interest" description="Disordered" evidence="19">
    <location>
        <begin position="91"/>
        <end position="143"/>
    </location>
</feature>
<dbReference type="CDD" id="cd11623">
    <property type="entry name" value="HR1_PKN_2"/>
    <property type="match status" value="1"/>
</dbReference>
<evidence type="ECO:0000256" key="3">
    <source>
        <dbReference type="ARBA" id="ARBA00022490"/>
    </source>
</evidence>
<dbReference type="InterPro" id="IPR036274">
    <property type="entry name" value="HR1_rpt_sf"/>
</dbReference>
<dbReference type="Gene3D" id="1.10.510.10">
    <property type="entry name" value="Transferase(Phosphotransferase) domain 1"/>
    <property type="match status" value="2"/>
</dbReference>
<feature type="compositionally biased region" description="Basic and acidic residues" evidence="19">
    <location>
        <begin position="1208"/>
        <end position="1220"/>
    </location>
</feature>
<evidence type="ECO:0000256" key="8">
    <source>
        <dbReference type="ARBA" id="ARBA00022741"/>
    </source>
</evidence>
<dbReference type="SMART" id="SM00220">
    <property type="entry name" value="S_TKc"/>
    <property type="match status" value="2"/>
</dbReference>
<evidence type="ECO:0000256" key="11">
    <source>
        <dbReference type="ARBA" id="ARBA00023054"/>
    </source>
</evidence>
<feature type="compositionally biased region" description="Low complexity" evidence="19">
    <location>
        <begin position="974"/>
        <end position="998"/>
    </location>
</feature>
<feature type="compositionally biased region" description="Basic and acidic residues" evidence="19">
    <location>
        <begin position="1106"/>
        <end position="1125"/>
    </location>
</feature>
<dbReference type="Gene3D" id="3.30.200.20">
    <property type="entry name" value="Phosphorylase Kinase, domain 1"/>
    <property type="match status" value="1"/>
</dbReference>
<keyword evidence="7" id="KW-0677">Repeat</keyword>
<evidence type="ECO:0000256" key="5">
    <source>
        <dbReference type="ARBA" id="ARBA00022553"/>
    </source>
</evidence>
<dbReference type="FunFam" id="1.10.510.10:FF:000038">
    <property type="entry name" value="serine/threonine-protein kinase N2 isoform X1"/>
    <property type="match status" value="1"/>
</dbReference>
<feature type="region of interest" description="Disordered" evidence="19">
    <location>
        <begin position="1106"/>
        <end position="1226"/>
    </location>
</feature>
<dbReference type="InterPro" id="IPR000719">
    <property type="entry name" value="Prot_kinase_dom"/>
</dbReference>
<dbReference type="InterPro" id="IPR000961">
    <property type="entry name" value="AGC-kinase_C"/>
</dbReference>
<feature type="region of interest" description="Disordered" evidence="19">
    <location>
        <begin position="836"/>
        <end position="879"/>
    </location>
</feature>
<evidence type="ECO:0000313" key="23">
    <source>
        <dbReference type="EMBL" id="ODN06158.1"/>
    </source>
</evidence>
<evidence type="ECO:0000256" key="13">
    <source>
        <dbReference type="ARBA" id="ARBA00038180"/>
    </source>
</evidence>
<dbReference type="PROSITE" id="PS51860">
    <property type="entry name" value="REM_1"/>
    <property type="match status" value="2"/>
</dbReference>
<evidence type="ECO:0000256" key="2">
    <source>
        <dbReference type="ARBA" id="ARBA00004496"/>
    </source>
</evidence>
<dbReference type="GO" id="GO:0007165">
    <property type="term" value="P:signal transduction"/>
    <property type="evidence" value="ECO:0007669"/>
    <property type="project" value="InterPro"/>
</dbReference>
<comment type="similarity">
    <text evidence="13">Belongs to the protein kinase superfamily. CAMK Ser/Thr protein kinase family. Tribbles subfamily.</text>
</comment>
<dbReference type="PROSITE" id="PS00107">
    <property type="entry name" value="PROTEIN_KINASE_ATP"/>
    <property type="match status" value="1"/>
</dbReference>
<dbReference type="GO" id="GO:0005634">
    <property type="term" value="C:nucleus"/>
    <property type="evidence" value="ECO:0007669"/>
    <property type="project" value="UniProtKB-SubCell"/>
</dbReference>
<dbReference type="FunFam" id="3.30.200.20:FF:000058">
    <property type="entry name" value="Putative serine/threonine-protein kinase N2"/>
    <property type="match status" value="1"/>
</dbReference>
<dbReference type="GO" id="GO:0005737">
    <property type="term" value="C:cytoplasm"/>
    <property type="evidence" value="ECO:0007669"/>
    <property type="project" value="UniProtKB-SubCell"/>
</dbReference>
<feature type="compositionally biased region" description="Polar residues" evidence="19">
    <location>
        <begin position="1317"/>
        <end position="1328"/>
    </location>
</feature>
<evidence type="ECO:0000256" key="15">
    <source>
        <dbReference type="ARBA" id="ARBA00047470"/>
    </source>
</evidence>
<dbReference type="Proteomes" id="UP000094527">
    <property type="component" value="Unassembled WGS sequence"/>
</dbReference>
<dbReference type="FunFam" id="1.10.510.10:FF:000153">
    <property type="entry name" value="Tribbles homolog 2"/>
    <property type="match status" value="1"/>
</dbReference>
<dbReference type="CDD" id="cd11622">
    <property type="entry name" value="HR1_PKN_1"/>
    <property type="match status" value="1"/>
</dbReference>
<sequence>MYMQSCITLKHIGAGRGGRFTFCPSQISAHFITASNALEDRQSKVWNHLHIPHHSPHLLRFCWRKMASTAILHHNHHGAFSKTLGITHPSSTLNTVRSGSTDVGGNGNDSSSDTQGNLQSQSRPVSGKEGNPQGNGHPKGNRSGAVLARKYLLSFEGTTQCPPKDGVSSNTPLLQPTKTPLLCMKLDTKEPLLCRIYQRDDRGVNVLAAHERLGECSEFINPVSELIVSPKYFYLISPPNYGNLHSYIHSKTALKECRARKLFQQMVSIVKFCHSKGIILRDLKMGRFVFTDKERTTIKLDSLEDVVVLPKPDTDDDSLDDRHGCPNYVSPEKAGSVMQNGIRYPGKASDIWSLGISLYAMLAGRYPFNDNDCSRLLHKIRNGSYSMVEGISPFAKSLIRCLLTKNPGDRPSCREILKHPWFKAEELKVAPIRSREEPESDMFRAKRMRLNDDQEWKNTSREVVEDLTTPSSKLCYTHLIRRGVTDVEYYGLKLAMNTSYPPEIVSNALKIAKSIMESRKTGQTGSTDSKMSTGRAKYLLMSHLRMVAKMIEGKDEAELPDLKHYLESLREEYRPMVFPDNAVNDQVPNAADFVSVNLSESEESDLNATNDDDLNSSGGHQNEVDSDHRNMYSPSNDTASNETTDSQGSGDYIVHPALYELSHKYGLLNEISDGGGANIPQKLDELKEHIRREIRKELKIKEGAEKLREVTTDRKSLVELTGLVKKSNSKLNEMQQELQELDSQIILTQAGLPLDNEPGSLASTSDYANVSSYDERLSSLEKQLNIELKVKQGAENMIQSYSRDGRDKKLLADAQQMYQDSKAKIDYLRMRITRIQNRQEGSSHDGYSSRREWSSSGQQQQQQQQHQQGEPNAGPPDWCLHAQVTISHPKSEPLRTTYVATGIGSGAPKDKWTTTGSNVQFQYSWSNCDKETVTEVIPESGIQKFESWPRSSGISPGAWAKKVADSGYHHTEQKSSAAKNTASAAGSSKPASGSSGFATNASAKARVIQPYGRRCVSTCTITLSNEGQPMSKYSFSSENLTDIQQSSPAGATTVNRVVVKDVETQTSPPCRPAKEFTSIAVNPDTSNVTVLNNTVVAQRYLRGRESFKSASRDSPVKSQEHDHSSRGSLRTSAARRAKSSPPVRLQHKTNQPRTVHIDVYCTGSETSTTTDDNESSAGTSSTPQTVYSNTQYKIQHQHHKSVLPQHYGNEKNNSECKKEDEEGEEDKLLGMMQKPKSPVKPVTAEMLNNNLREIQKRSPLNPNSLIYEDFLTLRKNMSGESCDTGSLLSTTYPSSMDRLSRDSTASSFASGFDQPSEENSSWKESNASRQRHSPESSTKSTSFKYEGRIDEIRRDSLINQSDLDETLLEGDGVDKSEQWWLQYLFSKFEMKDCGSDGVEIVFSASLGSESRELEIDIYWRDWRSLCAVKFLRLEEFIDDVRHGMALQLEPQGLLFAEIKFLNPMISRRPRLQRQRKIFKQQGKNVPRPTQLNINVATWGRLLKRSNIPPHPPTSTPSTATHTPLLHNIIILLLLIHSIRRVINSIKAGSPTYSIIISHKVIILMLQVKMISCIKTNEKSRAISFLVPPPRPPKLDFSQIPSKADVFLEVKTPEMVTFCPEKPGIPQNSYSKMVSPIVVTTPSEADLGIFDGDESLGEADSASQPEPFIDYPDDEVETPVSEKPPPPPPPRTALDHAFPLESRRKPQTSKMSFDNFRLISVLGRGHFGKVILSQYKNTGEYFALKALKKGDIISREEVESLLAEKRIFEVANSVRHPFLVNLFACFQTEQHVIFVMEYAAGGDLMMHIHADVFTEERAVFYAACVTLGMQFLHENKIIYRDLKLDNLLLDPEGYVKMADFGLCKEGIGFGDRTNTFCGTPEFLAPEVLTEPSYTRAVDWWGLGVLIYEMLVGESPFPGDDEEEVFDAIVYEEVRYPRSLSLEAIAIMRRLLRKNPERRLGSSERDAEDVKKQAFFRNIHWDDLLARKVKPPFIPTVKSMEDVSNFDEEFTSEKPVLTPPKEPYPLTDAHQNLFKDFDYMADWCYLFFHFL</sequence>
<evidence type="ECO:0000256" key="17">
    <source>
        <dbReference type="PROSITE-ProRule" id="PRU10141"/>
    </source>
</evidence>
<dbReference type="PROSITE" id="PS00108">
    <property type="entry name" value="PROTEIN_KINASE_ST"/>
    <property type="match status" value="1"/>
</dbReference>
<feature type="compositionally biased region" description="Low complexity" evidence="19">
    <location>
        <begin position="858"/>
        <end position="868"/>
    </location>
</feature>
<dbReference type="GO" id="GO:0031267">
    <property type="term" value="F:small GTPase binding"/>
    <property type="evidence" value="ECO:0007669"/>
    <property type="project" value="InterPro"/>
</dbReference>
<keyword evidence="11 16" id="KW-0175">Coiled coil</keyword>
<dbReference type="InterPro" id="IPR017441">
    <property type="entry name" value="Protein_kinase_ATP_BS"/>
</dbReference>
<dbReference type="InterPro" id="IPR011072">
    <property type="entry name" value="HR1_rho-bd"/>
</dbReference>
<evidence type="ECO:0000256" key="10">
    <source>
        <dbReference type="ARBA" id="ARBA00022840"/>
    </source>
</evidence>
<feature type="domain" description="AGC-kinase C-terminal" evidence="21">
    <location>
        <begin position="1975"/>
        <end position="2047"/>
    </location>
</feature>
<dbReference type="STRING" id="48709.A0A1D2NLJ9"/>
<comment type="catalytic activity">
    <reaction evidence="14">
        <text>L-threonyl-[protein] + ATP = O-phospho-L-threonyl-[protein] + ADP + H(+)</text>
        <dbReference type="Rhea" id="RHEA:46608"/>
        <dbReference type="Rhea" id="RHEA-COMP:11060"/>
        <dbReference type="Rhea" id="RHEA-COMP:11605"/>
        <dbReference type="ChEBI" id="CHEBI:15378"/>
        <dbReference type="ChEBI" id="CHEBI:30013"/>
        <dbReference type="ChEBI" id="CHEBI:30616"/>
        <dbReference type="ChEBI" id="CHEBI:61977"/>
        <dbReference type="ChEBI" id="CHEBI:456216"/>
        <dbReference type="EC" id="2.7.11.13"/>
    </reaction>
</comment>
<feature type="region of interest" description="Disordered" evidence="19">
    <location>
        <begin position="965"/>
        <end position="998"/>
    </location>
</feature>
<dbReference type="CDD" id="cd05589">
    <property type="entry name" value="STKc_PKN"/>
    <property type="match status" value="1"/>
</dbReference>
<gene>
    <name evidence="23" type="ORF">Ocin01_00513</name>
</gene>
<dbReference type="SMART" id="SM00133">
    <property type="entry name" value="S_TK_X"/>
    <property type="match status" value="1"/>
</dbReference>
<keyword evidence="8 17" id="KW-0547">Nucleotide-binding</keyword>
<comment type="catalytic activity">
    <reaction evidence="15">
        <text>L-seryl-[protein] + ATP = O-phospho-L-seryl-[protein] + ADP + H(+)</text>
        <dbReference type="Rhea" id="RHEA:17989"/>
        <dbReference type="Rhea" id="RHEA-COMP:9863"/>
        <dbReference type="Rhea" id="RHEA-COMP:11604"/>
        <dbReference type="ChEBI" id="CHEBI:15378"/>
        <dbReference type="ChEBI" id="CHEBI:29999"/>
        <dbReference type="ChEBI" id="CHEBI:30616"/>
        <dbReference type="ChEBI" id="CHEBI:83421"/>
        <dbReference type="ChEBI" id="CHEBI:456216"/>
        <dbReference type="EC" id="2.7.11.13"/>
    </reaction>
</comment>
<evidence type="ECO:0000259" key="20">
    <source>
        <dbReference type="PROSITE" id="PS50011"/>
    </source>
</evidence>
<dbReference type="PROSITE" id="PS51285">
    <property type="entry name" value="AGC_KINASE_CTER"/>
    <property type="match status" value="1"/>
</dbReference>
<keyword evidence="10 17" id="KW-0067">ATP-binding</keyword>
<evidence type="ECO:0000259" key="21">
    <source>
        <dbReference type="PROSITE" id="PS51285"/>
    </source>
</evidence>
<dbReference type="FunFam" id="1.10.287.160:FF:000002">
    <property type="entry name" value="Putative serine/threonine-protein kinase N2"/>
    <property type="match status" value="1"/>
</dbReference>
<feature type="compositionally biased region" description="Basic and acidic residues" evidence="19">
    <location>
        <begin position="841"/>
        <end position="853"/>
    </location>
</feature>
<feature type="compositionally biased region" description="Acidic residues" evidence="19">
    <location>
        <begin position="600"/>
        <end position="614"/>
    </location>
</feature>
<dbReference type="InterPro" id="IPR011009">
    <property type="entry name" value="Kinase-like_dom_sf"/>
</dbReference>
<feature type="compositionally biased region" description="Polar residues" evidence="19">
    <location>
        <begin position="632"/>
        <end position="649"/>
    </location>
</feature>
<comment type="caution">
    <text evidence="23">The sequence shown here is derived from an EMBL/GenBank/DDBJ whole genome shotgun (WGS) entry which is preliminary data.</text>
</comment>
<feature type="coiled-coil region" evidence="18">
    <location>
        <begin position="717"/>
        <end position="751"/>
    </location>
</feature>
<keyword evidence="9 23" id="KW-0418">Kinase</keyword>
<dbReference type="SUPFAM" id="SSF56112">
    <property type="entry name" value="Protein kinase-like (PK-like)"/>
    <property type="match status" value="2"/>
</dbReference>
<evidence type="ECO:0000256" key="4">
    <source>
        <dbReference type="ARBA" id="ARBA00022527"/>
    </source>
</evidence>
<dbReference type="SUPFAM" id="SSF46585">
    <property type="entry name" value="HR1 repeat"/>
    <property type="match status" value="2"/>
</dbReference>
<dbReference type="InterPro" id="IPR008271">
    <property type="entry name" value="Ser/Thr_kinase_AS"/>
</dbReference>
<protein>
    <submittedName>
        <fullName evidence="23">Serine/threonine-protein kinase N</fullName>
    </submittedName>
</protein>
<dbReference type="GO" id="GO:0005524">
    <property type="term" value="F:ATP binding"/>
    <property type="evidence" value="ECO:0007669"/>
    <property type="project" value="UniProtKB-UniRule"/>
</dbReference>
<organism evidence="23 24">
    <name type="scientific">Orchesella cincta</name>
    <name type="common">Springtail</name>
    <name type="synonym">Podura cincta</name>
    <dbReference type="NCBI Taxonomy" id="48709"/>
    <lineage>
        <taxon>Eukaryota</taxon>
        <taxon>Metazoa</taxon>
        <taxon>Ecdysozoa</taxon>
        <taxon>Arthropoda</taxon>
        <taxon>Hexapoda</taxon>
        <taxon>Collembola</taxon>
        <taxon>Entomobryomorpha</taxon>
        <taxon>Entomobryoidea</taxon>
        <taxon>Orchesellidae</taxon>
        <taxon>Orchesellinae</taxon>
        <taxon>Orchesella</taxon>
    </lineage>
</organism>
<dbReference type="EMBL" id="LJIJ01000010">
    <property type="protein sequence ID" value="ODN06158.1"/>
    <property type="molecule type" value="Genomic_DNA"/>
</dbReference>
<feature type="domain" description="Protein kinase" evidence="20">
    <location>
        <begin position="1715"/>
        <end position="1974"/>
    </location>
</feature>
<keyword evidence="12" id="KW-0539">Nucleus</keyword>
<dbReference type="Pfam" id="PF00433">
    <property type="entry name" value="Pkinase_C"/>
    <property type="match status" value="1"/>
</dbReference>
<comment type="subcellular location">
    <subcellularLocation>
        <location evidence="2">Cytoplasm</location>
    </subcellularLocation>
    <subcellularLocation>
        <location evidence="1">Nucleus</location>
    </subcellularLocation>
</comment>
<keyword evidence="4" id="KW-0723">Serine/threonine-protein kinase</keyword>
<evidence type="ECO:0000256" key="7">
    <source>
        <dbReference type="ARBA" id="ARBA00022737"/>
    </source>
</evidence>
<dbReference type="SMART" id="SM00742">
    <property type="entry name" value="Hr1"/>
    <property type="match status" value="2"/>
</dbReference>
<evidence type="ECO:0000256" key="6">
    <source>
        <dbReference type="ARBA" id="ARBA00022679"/>
    </source>
</evidence>
<dbReference type="GO" id="GO:0004697">
    <property type="term" value="F:diacylglycerol-dependent serine/threonine kinase activity"/>
    <property type="evidence" value="ECO:0007669"/>
    <property type="project" value="UniProtKB-EC"/>
</dbReference>
<feature type="compositionally biased region" description="Polar residues" evidence="19">
    <location>
        <begin position="1177"/>
        <end position="1194"/>
    </location>
</feature>